<evidence type="ECO:0000256" key="4">
    <source>
        <dbReference type="ARBA" id="ARBA00022475"/>
    </source>
</evidence>
<dbReference type="Gene3D" id="3.90.1310.10">
    <property type="entry name" value="Penicillin-binding protein 2a (Domain 2)"/>
    <property type="match status" value="1"/>
</dbReference>
<evidence type="ECO:0000256" key="8">
    <source>
        <dbReference type="ARBA" id="ARBA00022989"/>
    </source>
</evidence>
<keyword evidence="6" id="KW-0133">Cell shape</keyword>
<accession>A0ABR7G0S1</accession>
<evidence type="ECO:0000256" key="9">
    <source>
        <dbReference type="ARBA" id="ARBA00023136"/>
    </source>
</evidence>
<evidence type="ECO:0000313" key="14">
    <source>
        <dbReference type="EMBL" id="MBC5681042.1"/>
    </source>
</evidence>
<dbReference type="InterPro" id="IPR050515">
    <property type="entry name" value="Beta-lactam/transpept"/>
</dbReference>
<comment type="subcellular location">
    <subcellularLocation>
        <location evidence="2">Cell membrane</location>
    </subcellularLocation>
    <subcellularLocation>
        <location evidence="1">Membrane</location>
        <topology evidence="1">Single-pass membrane protein</topology>
    </subcellularLocation>
</comment>
<evidence type="ECO:0000259" key="12">
    <source>
        <dbReference type="Pfam" id="PF00905"/>
    </source>
</evidence>
<dbReference type="SUPFAM" id="SSF56519">
    <property type="entry name" value="Penicillin binding protein dimerisation domain"/>
    <property type="match status" value="1"/>
</dbReference>
<dbReference type="InterPro" id="IPR005311">
    <property type="entry name" value="PBP_dimer"/>
</dbReference>
<dbReference type="PANTHER" id="PTHR30627">
    <property type="entry name" value="PEPTIDOGLYCAN D,D-TRANSPEPTIDASE"/>
    <property type="match status" value="1"/>
</dbReference>
<evidence type="ECO:0000256" key="11">
    <source>
        <dbReference type="SAM" id="Phobius"/>
    </source>
</evidence>
<dbReference type="EMBL" id="JACOPD010000005">
    <property type="protein sequence ID" value="MBC5681042.1"/>
    <property type="molecule type" value="Genomic_DNA"/>
</dbReference>
<dbReference type="Pfam" id="PF03717">
    <property type="entry name" value="PBP_dimer"/>
    <property type="match status" value="1"/>
</dbReference>
<keyword evidence="7" id="KW-0573">Peptidoglycan synthesis</keyword>
<evidence type="ECO:0000256" key="3">
    <source>
        <dbReference type="ARBA" id="ARBA00007171"/>
    </source>
</evidence>
<dbReference type="InterPro" id="IPR036138">
    <property type="entry name" value="PBP_dimer_sf"/>
</dbReference>
<evidence type="ECO:0000256" key="1">
    <source>
        <dbReference type="ARBA" id="ARBA00004167"/>
    </source>
</evidence>
<keyword evidence="10" id="KW-0961">Cell wall biogenesis/degradation</keyword>
<keyword evidence="5 11" id="KW-0812">Transmembrane</keyword>
<dbReference type="Proteomes" id="UP000628463">
    <property type="component" value="Unassembled WGS sequence"/>
</dbReference>
<dbReference type="RefSeq" id="WP_021866684.1">
    <property type="nucleotide sequence ID" value="NZ_JACOPD010000005.1"/>
</dbReference>
<evidence type="ECO:0000256" key="5">
    <source>
        <dbReference type="ARBA" id="ARBA00022692"/>
    </source>
</evidence>
<protein>
    <submittedName>
        <fullName evidence="14">Penicillin-binding protein</fullName>
    </submittedName>
</protein>
<dbReference type="SUPFAM" id="SSF56601">
    <property type="entry name" value="beta-lactamase/transpeptidase-like"/>
    <property type="match status" value="1"/>
</dbReference>
<evidence type="ECO:0000256" key="6">
    <source>
        <dbReference type="ARBA" id="ARBA00022960"/>
    </source>
</evidence>
<feature type="domain" description="Penicillin-binding protein dimerisation" evidence="13">
    <location>
        <begin position="60"/>
        <end position="314"/>
    </location>
</feature>
<dbReference type="InterPro" id="IPR012338">
    <property type="entry name" value="Beta-lactam/transpept-like"/>
</dbReference>
<evidence type="ECO:0000256" key="7">
    <source>
        <dbReference type="ARBA" id="ARBA00022984"/>
    </source>
</evidence>
<organism evidence="14 15">
    <name type="scientific">Lachnospira hominis</name>
    <name type="common">ex Liu et al. 2021</name>
    <dbReference type="NCBI Taxonomy" id="2763051"/>
    <lineage>
        <taxon>Bacteria</taxon>
        <taxon>Bacillati</taxon>
        <taxon>Bacillota</taxon>
        <taxon>Clostridia</taxon>
        <taxon>Lachnospirales</taxon>
        <taxon>Lachnospiraceae</taxon>
        <taxon>Lachnospira</taxon>
    </lineage>
</organism>
<dbReference type="PANTHER" id="PTHR30627:SF2">
    <property type="entry name" value="PEPTIDOGLYCAN D,D-TRANSPEPTIDASE MRDA"/>
    <property type="match status" value="1"/>
</dbReference>
<comment type="caution">
    <text evidence="14">The sequence shown here is derived from an EMBL/GenBank/DDBJ whole genome shotgun (WGS) entry which is preliminary data.</text>
</comment>
<feature type="transmembrane region" description="Helical" evidence="11">
    <location>
        <begin position="16"/>
        <end position="35"/>
    </location>
</feature>
<evidence type="ECO:0000256" key="10">
    <source>
        <dbReference type="ARBA" id="ARBA00023316"/>
    </source>
</evidence>
<name>A0ABR7G0S1_9FIRM</name>
<evidence type="ECO:0000256" key="2">
    <source>
        <dbReference type="ARBA" id="ARBA00004236"/>
    </source>
</evidence>
<comment type="similarity">
    <text evidence="3">Belongs to the transpeptidase family.</text>
</comment>
<dbReference type="Pfam" id="PF00905">
    <property type="entry name" value="Transpeptidase"/>
    <property type="match status" value="1"/>
</dbReference>
<keyword evidence="15" id="KW-1185">Reference proteome</keyword>
<dbReference type="Gene3D" id="3.40.710.10">
    <property type="entry name" value="DD-peptidase/beta-lactamase superfamily"/>
    <property type="match status" value="1"/>
</dbReference>
<reference evidence="14 15" key="1">
    <citation type="submission" date="2020-08" db="EMBL/GenBank/DDBJ databases">
        <title>Genome public.</title>
        <authorList>
            <person name="Liu C."/>
            <person name="Sun Q."/>
        </authorList>
    </citation>
    <scope>NUCLEOTIDE SEQUENCE [LARGE SCALE GENOMIC DNA]</scope>
    <source>
        <strain evidence="14 15">NSJ-43</strain>
    </source>
</reference>
<feature type="domain" description="Penicillin-binding protein transpeptidase" evidence="12">
    <location>
        <begin position="597"/>
        <end position="909"/>
    </location>
</feature>
<evidence type="ECO:0000313" key="15">
    <source>
        <dbReference type="Proteomes" id="UP000628463"/>
    </source>
</evidence>
<sequence length="917" mass="101818">MREIFDYCLSLLKSRLVPLVLVFVVLASVLVSRLFSLQIINGESYATNLTESIKKTTSVAATRGRIFDKNGVLLAYNELAFAVKISDSGTYKDNDIKNATINNAINKTLNIIEEKGDKYSNDFQITYENGSYQYTVSGNSLLRFQRDTYGTQTIAQLSDEQKNSSASQMIDSLCSRYGINQQEYTPEHVLEIINLRLLMSANSYNRYISFTIANEVSDQTVAAILENSDELAGVTVEQQYIRKYVDSVYCSQILGYTGTVSTTELATLKEQNSSYENNDVVGKAGIEQSMEQELSGEKGSKTVYVDTVGRITEVLDETDPKAGNDVYLTIDIELQKKIYNAIEDELVSIISSNLTSGTTKYTYNASTGDINNIYITIPEVYFALIDNNLVSTSKIAQGNTENERDVYAAFQSKKEQIFDLLRSELTSSPTAYGQLSEEEQAYIWYIYKDLLKANGIFNSNNVDTNDSVYKDWTNGNSTSLEQLLRYSITKNWINMSDFTSEQYTSLDEAYNELVNYIFDVLETDADFHKKLYKYMIENGNISGRQVCMMLFEQGFLQGDDDYQALSSGRISAYDFMSSCISSKRITPAQLALQPCSGSCVITDPNNGNVLALVSYPSYDNNRMSGTIDADYYKQLNNDKSNPLYNWATQAQNAPGSTYKVCTSIMALDMGIINSSTSFYCSGTFDKITPSPRCWVRSGHGTETVTTAIRDSCNLFFYNVGYNLALSNGLFDNTYATSVMQKYAEELGLATMSGIEIAEKAPSASNIDAVYSAIGQGNHAYSTLNLARYVTTVANSGTCYNLTLIDKITDNNGNLIRDNSAEVANVMNISQSIWDTVHYGMNLVVNTYSALSKVNLNFAAKSGTAQENKKEPDHAMMISYAPYDNPQIAMAVSIPNGYSGSQASELTAKVLNLYFGLE</sequence>
<gene>
    <name evidence="14" type="ORF">H8S01_08725</name>
</gene>
<keyword evidence="8 11" id="KW-1133">Transmembrane helix</keyword>
<proteinExistence type="inferred from homology"/>
<evidence type="ECO:0000259" key="13">
    <source>
        <dbReference type="Pfam" id="PF03717"/>
    </source>
</evidence>
<keyword evidence="9 11" id="KW-0472">Membrane</keyword>
<dbReference type="InterPro" id="IPR001460">
    <property type="entry name" value="PCN-bd_Tpept"/>
</dbReference>
<keyword evidence="4" id="KW-1003">Cell membrane</keyword>